<reference evidence="1 2" key="1">
    <citation type="journal article" date="2019" name="New Phytol.">
        <title>Comparative genomics reveals unique wood-decay strategies and fruiting body development in the Schizophyllaceae.</title>
        <authorList>
            <person name="Almasi E."/>
            <person name="Sahu N."/>
            <person name="Krizsan K."/>
            <person name="Balint B."/>
            <person name="Kovacs G.M."/>
            <person name="Kiss B."/>
            <person name="Cseklye J."/>
            <person name="Drula E."/>
            <person name="Henrissat B."/>
            <person name="Nagy I."/>
            <person name="Chovatia M."/>
            <person name="Adam C."/>
            <person name="LaButti K."/>
            <person name="Lipzen A."/>
            <person name="Riley R."/>
            <person name="Grigoriev I.V."/>
            <person name="Nagy L.G."/>
        </authorList>
    </citation>
    <scope>NUCLEOTIDE SEQUENCE [LARGE SCALE GENOMIC DNA]</scope>
    <source>
        <strain evidence="1 2">NL-1724</strain>
    </source>
</reference>
<dbReference type="OrthoDB" id="2447803at2759"/>
<comment type="caution">
    <text evidence="1">The sequence shown here is derived from an EMBL/GenBank/DDBJ whole genome shotgun (WGS) entry which is preliminary data.</text>
</comment>
<accession>A0A550CIU2</accession>
<name>A0A550CIU2_9AGAR</name>
<evidence type="ECO:0000313" key="2">
    <source>
        <dbReference type="Proteomes" id="UP000320762"/>
    </source>
</evidence>
<organism evidence="1 2">
    <name type="scientific">Schizophyllum amplum</name>
    <dbReference type="NCBI Taxonomy" id="97359"/>
    <lineage>
        <taxon>Eukaryota</taxon>
        <taxon>Fungi</taxon>
        <taxon>Dikarya</taxon>
        <taxon>Basidiomycota</taxon>
        <taxon>Agaricomycotina</taxon>
        <taxon>Agaricomycetes</taxon>
        <taxon>Agaricomycetidae</taxon>
        <taxon>Agaricales</taxon>
        <taxon>Schizophyllaceae</taxon>
        <taxon>Schizophyllum</taxon>
    </lineage>
</organism>
<evidence type="ECO:0008006" key="3">
    <source>
        <dbReference type="Google" id="ProtNLM"/>
    </source>
</evidence>
<gene>
    <name evidence="1" type="ORF">BD626DRAFT_582591</name>
</gene>
<dbReference type="AlphaFoldDB" id="A0A550CIU2"/>
<evidence type="ECO:0000313" key="1">
    <source>
        <dbReference type="EMBL" id="TRM64656.1"/>
    </source>
</evidence>
<protein>
    <recommendedName>
        <fullName evidence="3">F-box domain-containing protein</fullName>
    </recommendedName>
</protein>
<dbReference type="Proteomes" id="UP000320762">
    <property type="component" value="Unassembled WGS sequence"/>
</dbReference>
<keyword evidence="2" id="KW-1185">Reference proteome</keyword>
<sequence length="293" mass="32606">MAGRIGSLHTLKLHFYYSQDLHIFLAPGAQCLRSLDLAITVLADPVDAYALEGLRYLRIRKQSMAFAGALVGSPHIEEIDVLEATIADSDALAQLMNKIHGNCQPDVLRRVRIHERLEKDVQTWHVTRRHLAALMSFHGLVEVDICTTGELSMTDVDWAAVVPQWCSLRVFKVKQAFSRRGDIGPTPATVKAPPPDATLGALITFATHCPELEELALQLHATTIPTLVGPQLTLSQNRLYELDIGRDCGIHGMSTLVFDFLHSLFPSLRTIKVDPKPDDYSNWGLVQWQARMA</sequence>
<proteinExistence type="predicted"/>
<dbReference type="EMBL" id="VDMD01000006">
    <property type="protein sequence ID" value="TRM64656.1"/>
    <property type="molecule type" value="Genomic_DNA"/>
</dbReference>